<dbReference type="EMBL" id="MU268179">
    <property type="protein sequence ID" value="KAH7905493.1"/>
    <property type="molecule type" value="Genomic_DNA"/>
</dbReference>
<evidence type="ECO:0000313" key="2">
    <source>
        <dbReference type="Proteomes" id="UP000790377"/>
    </source>
</evidence>
<gene>
    <name evidence="1" type="ORF">BJ138DRAFT_757702</name>
</gene>
<reference evidence="1" key="1">
    <citation type="journal article" date="2021" name="New Phytol.">
        <title>Evolutionary innovations through gain and loss of genes in the ectomycorrhizal Boletales.</title>
        <authorList>
            <person name="Wu G."/>
            <person name="Miyauchi S."/>
            <person name="Morin E."/>
            <person name="Kuo A."/>
            <person name="Drula E."/>
            <person name="Varga T."/>
            <person name="Kohler A."/>
            <person name="Feng B."/>
            <person name="Cao Y."/>
            <person name="Lipzen A."/>
            <person name="Daum C."/>
            <person name="Hundley H."/>
            <person name="Pangilinan J."/>
            <person name="Johnson J."/>
            <person name="Barry K."/>
            <person name="LaButti K."/>
            <person name="Ng V."/>
            <person name="Ahrendt S."/>
            <person name="Min B."/>
            <person name="Choi I.G."/>
            <person name="Park H."/>
            <person name="Plett J.M."/>
            <person name="Magnuson J."/>
            <person name="Spatafora J.W."/>
            <person name="Nagy L.G."/>
            <person name="Henrissat B."/>
            <person name="Grigoriev I.V."/>
            <person name="Yang Z.L."/>
            <person name="Xu J."/>
            <person name="Martin F.M."/>
        </authorList>
    </citation>
    <scope>NUCLEOTIDE SEQUENCE</scope>
    <source>
        <strain evidence="1">ATCC 28755</strain>
    </source>
</reference>
<protein>
    <submittedName>
        <fullName evidence="1">Uncharacterized protein</fullName>
    </submittedName>
</protein>
<sequence length="487" mass="55653">MGNQTVDQDVSTEVKAIEDEVLELTKQECVLLESLRDRQCTIALKQAQAGQLENSLLPVYRLPTEILQACFYLALQTWLSEHDFERKIADQLDEPKIDWERFYPYESPFVVSHVSCRFRQLAINFPSLWTNLLIAPSFIRHMDVLQEFLLRVKGMPCSVIFLSFGSKKKGSIRVDFEAIKTAMTPLVKAGQITALAFLDSAPAFSFVCSLLAEQPITGSTSPNVLSNLTALTLFEFEGRIKPAELRSLLSTTPQLKSIGLLGRSVLINEGQEADKSPINLPMLNSITTIETFRDSDVLDFVCLLSVPNLYQFNLISCRTTSFLFIDNDDKKPRFPSVRSLVFSGYGHHYNSLEIIRAFPKITHLTLWNPGIFECTNPQGAFWRELQHFTLDCNFPAPFLSTYCITWLYDSQKTEQSPQTKRSLQISVFDPYEKLYPDSEATKHKKDLMLFSYYEVLQDYGSLEEESIRLDEYRQWTADGKPGKILFQ</sequence>
<evidence type="ECO:0000313" key="1">
    <source>
        <dbReference type="EMBL" id="KAH7905493.1"/>
    </source>
</evidence>
<comment type="caution">
    <text evidence="1">The sequence shown here is derived from an EMBL/GenBank/DDBJ whole genome shotgun (WGS) entry which is preliminary data.</text>
</comment>
<dbReference type="Proteomes" id="UP000790377">
    <property type="component" value="Unassembled WGS sequence"/>
</dbReference>
<name>A0ACB7ZXN4_9AGAM</name>
<keyword evidence="2" id="KW-1185">Reference proteome</keyword>
<proteinExistence type="predicted"/>
<organism evidence="1 2">
    <name type="scientific">Hygrophoropsis aurantiaca</name>
    <dbReference type="NCBI Taxonomy" id="72124"/>
    <lineage>
        <taxon>Eukaryota</taxon>
        <taxon>Fungi</taxon>
        <taxon>Dikarya</taxon>
        <taxon>Basidiomycota</taxon>
        <taxon>Agaricomycotina</taxon>
        <taxon>Agaricomycetes</taxon>
        <taxon>Agaricomycetidae</taxon>
        <taxon>Boletales</taxon>
        <taxon>Coniophorineae</taxon>
        <taxon>Hygrophoropsidaceae</taxon>
        <taxon>Hygrophoropsis</taxon>
    </lineage>
</organism>
<accession>A0ACB7ZXN4</accession>